<proteinExistence type="predicted"/>
<sequence length="299" mass="33689">MFHVHIPETEQELEDYYHLRWSLLRAPLQRPRGSEKDIYDEHSEHRMILNNAGTPIACGRIYTAGADESQIHYMAVDPSHRKQGLGSLLISALEDEAYKAGSERIVMNARVEAVPFYEKCGFSLVGSGQVSEGVRHRQMIKEVNAMDKILRHPDWCAELQQEWATKIPISQHMGINIRQYSGWRFETAAPLNANVNVHDTMFAGSIYSQATLTGWGLVWLMLKEQGLLGNIVLSKGNIHYKRPINLEPFAVAHKYRMKGSFLELLEGRNAKLDIDVDVYSGPKLAAVFSATFVVIPVGA</sequence>
<evidence type="ECO:0000313" key="2">
    <source>
        <dbReference type="EMBL" id="SGY94082.1"/>
    </source>
</evidence>
<dbReference type="Proteomes" id="UP000182660">
    <property type="component" value="Unassembled WGS sequence"/>
</dbReference>
<dbReference type="EMBL" id="FPLJ01000060">
    <property type="protein sequence ID" value="SGY94082.1"/>
    <property type="molecule type" value="Genomic_DNA"/>
</dbReference>
<evidence type="ECO:0000313" key="4">
    <source>
        <dbReference type="Proteomes" id="UP000182660"/>
    </source>
</evidence>
<dbReference type="Gene3D" id="3.40.630.30">
    <property type="match status" value="1"/>
</dbReference>
<keyword evidence="3" id="KW-0808">Transferase</keyword>
<evidence type="ECO:0000313" key="3">
    <source>
        <dbReference type="EMBL" id="SGZ05365.1"/>
    </source>
</evidence>
<dbReference type="EMBL" id="FPLD01000076">
    <property type="protein sequence ID" value="SGZ05365.1"/>
    <property type="molecule type" value="Genomic_DNA"/>
</dbReference>
<feature type="domain" description="N-acetyltransferase" evidence="1">
    <location>
        <begin position="4"/>
        <end position="144"/>
    </location>
</feature>
<dbReference type="InterPro" id="IPR012660">
    <property type="entry name" value="YiiD_C"/>
</dbReference>
<dbReference type="HOGENOM" id="CLU_063776_0_0_6"/>
<organism evidence="3 5">
    <name type="scientific">Moritella viscosa</name>
    <dbReference type="NCBI Taxonomy" id="80854"/>
    <lineage>
        <taxon>Bacteria</taxon>
        <taxon>Pseudomonadati</taxon>
        <taxon>Pseudomonadota</taxon>
        <taxon>Gammaproteobacteria</taxon>
        <taxon>Alteromonadales</taxon>
        <taxon>Moritellaceae</taxon>
        <taxon>Moritella</taxon>
    </lineage>
</organism>
<dbReference type="STRING" id="80854.MVIS_0101"/>
<reference evidence="3 5" key="1">
    <citation type="submission" date="2016-11" db="EMBL/GenBank/DDBJ databases">
        <authorList>
            <person name="Jaros S."/>
            <person name="Januszkiewicz K."/>
            <person name="Wedrychowicz H."/>
        </authorList>
    </citation>
    <scope>NUCLEOTIDE SEQUENCE [LARGE SCALE GENOMIC DNA]</scope>
    <source>
        <strain evidence="3">NVI 5450</strain>
    </source>
</reference>
<dbReference type="SUPFAM" id="SSF54637">
    <property type="entry name" value="Thioesterase/thiol ester dehydrase-isomerase"/>
    <property type="match status" value="1"/>
</dbReference>
<keyword evidence="4" id="KW-1185">Reference proteome</keyword>
<dbReference type="GO" id="GO:0008080">
    <property type="term" value="F:N-acetyltransferase activity"/>
    <property type="evidence" value="ECO:0007669"/>
    <property type="project" value="TreeGrafter"/>
</dbReference>
<dbReference type="PANTHER" id="PTHR13355:SF22">
    <property type="entry name" value="SLL0786 PROTEIN"/>
    <property type="match status" value="1"/>
</dbReference>
<dbReference type="Gene3D" id="3.10.129.10">
    <property type="entry name" value="Hotdog Thioesterase"/>
    <property type="match status" value="1"/>
</dbReference>
<dbReference type="Proteomes" id="UP000183794">
    <property type="component" value="Unassembled WGS sequence"/>
</dbReference>
<dbReference type="PATRIC" id="fig|80854.5.peg.105"/>
<dbReference type="KEGG" id="mvs:MVIS_0101"/>
<dbReference type="PANTHER" id="PTHR13355">
    <property type="entry name" value="GLUCOSAMINE 6-PHOSPHATE N-ACETYLTRANSFERASE"/>
    <property type="match status" value="1"/>
</dbReference>
<dbReference type="GeneID" id="61296545"/>
<evidence type="ECO:0000313" key="5">
    <source>
        <dbReference type="Proteomes" id="UP000183794"/>
    </source>
</evidence>
<accession>A0A090IEK0</accession>
<dbReference type="OrthoDB" id="4305330at2"/>
<dbReference type="SUPFAM" id="SSF55729">
    <property type="entry name" value="Acyl-CoA N-acyltransferases (Nat)"/>
    <property type="match status" value="1"/>
</dbReference>
<evidence type="ECO:0000259" key="1">
    <source>
        <dbReference type="PROSITE" id="PS51186"/>
    </source>
</evidence>
<dbReference type="RefSeq" id="WP_045108598.1">
    <property type="nucleotide sequence ID" value="NZ_CAWQZC010000153.1"/>
</dbReference>
<dbReference type="InterPro" id="IPR029069">
    <property type="entry name" value="HotDog_dom_sf"/>
</dbReference>
<dbReference type="Pfam" id="PF13673">
    <property type="entry name" value="Acetyltransf_10"/>
    <property type="match status" value="1"/>
</dbReference>
<reference evidence="2 4" key="2">
    <citation type="submission" date="2016-11" db="EMBL/GenBank/DDBJ databases">
        <authorList>
            <person name="Klemetsen T."/>
        </authorList>
    </citation>
    <scope>NUCLEOTIDE SEQUENCE [LARGE SCALE GENOMIC DNA]</scope>
    <source>
        <strain evidence="2">MT 2528</strain>
    </source>
</reference>
<name>A0A090IEK0_9GAMM</name>
<dbReference type="InterPro" id="IPR016181">
    <property type="entry name" value="Acyl_CoA_acyltransferase"/>
</dbReference>
<dbReference type="NCBIfam" id="TIGR02447">
    <property type="entry name" value="yiiD_Cterm"/>
    <property type="match status" value="1"/>
</dbReference>
<dbReference type="InterPro" id="IPR000182">
    <property type="entry name" value="GNAT_dom"/>
</dbReference>
<protein>
    <submittedName>
        <fullName evidence="3">Predicted acetyltransferase</fullName>
    </submittedName>
</protein>
<dbReference type="AlphaFoldDB" id="A0A090IEK0"/>
<dbReference type="InterPro" id="IPR039143">
    <property type="entry name" value="GNPNAT1-like"/>
</dbReference>
<gene>
    <name evidence="2" type="ORF">MT2528_2710</name>
    <name evidence="3" type="ORF">NVI5450_2895</name>
</gene>
<dbReference type="CDD" id="cd04301">
    <property type="entry name" value="NAT_SF"/>
    <property type="match status" value="1"/>
</dbReference>
<dbReference type="Pfam" id="PF09500">
    <property type="entry name" value="YiiD_C"/>
    <property type="match status" value="1"/>
</dbReference>
<dbReference type="PROSITE" id="PS51186">
    <property type="entry name" value="GNAT"/>
    <property type="match status" value="1"/>
</dbReference>